<dbReference type="SMART" id="SM00342">
    <property type="entry name" value="HTH_ARAC"/>
    <property type="match status" value="1"/>
</dbReference>
<name>A0A395VC27_9FIRM</name>
<dbReference type="GO" id="GO:0043565">
    <property type="term" value="F:sequence-specific DNA binding"/>
    <property type="evidence" value="ECO:0007669"/>
    <property type="project" value="InterPro"/>
</dbReference>
<accession>A0A395VC27</accession>
<dbReference type="Pfam" id="PF12833">
    <property type="entry name" value="HTH_18"/>
    <property type="match status" value="1"/>
</dbReference>
<dbReference type="InterPro" id="IPR050204">
    <property type="entry name" value="AraC_XylS_family_regulators"/>
</dbReference>
<evidence type="ECO:0000256" key="1">
    <source>
        <dbReference type="ARBA" id="ARBA00023015"/>
    </source>
</evidence>
<dbReference type="InterPro" id="IPR018060">
    <property type="entry name" value="HTH_AraC"/>
</dbReference>
<dbReference type="PROSITE" id="PS01124">
    <property type="entry name" value="HTH_ARAC_FAMILY_2"/>
    <property type="match status" value="1"/>
</dbReference>
<dbReference type="AlphaFoldDB" id="A0A395VC27"/>
<dbReference type="PANTHER" id="PTHR46796">
    <property type="entry name" value="HTH-TYPE TRANSCRIPTIONAL ACTIVATOR RHAS-RELATED"/>
    <property type="match status" value="1"/>
</dbReference>
<feature type="domain" description="HTH araC/xylS-type" evidence="5">
    <location>
        <begin position="215"/>
        <end position="313"/>
    </location>
</feature>
<dbReference type="Pfam" id="PF02311">
    <property type="entry name" value="AraC_binding"/>
    <property type="match status" value="1"/>
</dbReference>
<evidence type="ECO:0000256" key="4">
    <source>
        <dbReference type="ARBA" id="ARBA00023163"/>
    </source>
</evidence>
<dbReference type="Proteomes" id="UP000266172">
    <property type="component" value="Unassembled WGS sequence"/>
</dbReference>
<reference evidence="6 7" key="1">
    <citation type="submission" date="2018-08" db="EMBL/GenBank/DDBJ databases">
        <title>A genome reference for cultivated species of the human gut microbiota.</title>
        <authorList>
            <person name="Zou Y."/>
            <person name="Xue W."/>
            <person name="Luo G."/>
        </authorList>
    </citation>
    <scope>NUCLEOTIDE SEQUENCE [LARGE SCALE GENOMIC DNA]</scope>
    <source>
        <strain evidence="6 7">AF22-12AC</strain>
    </source>
</reference>
<organism evidence="6 7">
    <name type="scientific">Roseburia hominis</name>
    <dbReference type="NCBI Taxonomy" id="301301"/>
    <lineage>
        <taxon>Bacteria</taxon>
        <taxon>Bacillati</taxon>
        <taxon>Bacillota</taxon>
        <taxon>Clostridia</taxon>
        <taxon>Lachnospirales</taxon>
        <taxon>Lachnospiraceae</taxon>
        <taxon>Roseburia</taxon>
    </lineage>
</organism>
<dbReference type="SUPFAM" id="SSF51215">
    <property type="entry name" value="Regulatory protein AraC"/>
    <property type="match status" value="1"/>
</dbReference>
<keyword evidence="1" id="KW-0805">Transcription regulation</keyword>
<evidence type="ECO:0000256" key="3">
    <source>
        <dbReference type="ARBA" id="ARBA00023159"/>
    </source>
</evidence>
<dbReference type="PROSITE" id="PS00041">
    <property type="entry name" value="HTH_ARAC_FAMILY_1"/>
    <property type="match status" value="1"/>
</dbReference>
<dbReference type="Gene3D" id="1.10.10.60">
    <property type="entry name" value="Homeodomain-like"/>
    <property type="match status" value="1"/>
</dbReference>
<proteinExistence type="predicted"/>
<dbReference type="InterPro" id="IPR037923">
    <property type="entry name" value="HTH-like"/>
</dbReference>
<comment type="caution">
    <text evidence="6">The sequence shown here is derived from an EMBL/GenBank/DDBJ whole genome shotgun (WGS) entry which is preliminary data.</text>
</comment>
<evidence type="ECO:0000256" key="2">
    <source>
        <dbReference type="ARBA" id="ARBA00023125"/>
    </source>
</evidence>
<dbReference type="EMBL" id="QRVL01000002">
    <property type="protein sequence ID" value="RGS41516.1"/>
    <property type="molecule type" value="Genomic_DNA"/>
</dbReference>
<protein>
    <submittedName>
        <fullName evidence="6">AraC family transcriptional regulator</fullName>
    </submittedName>
</protein>
<keyword evidence="2" id="KW-0238">DNA-binding</keyword>
<evidence type="ECO:0000313" key="7">
    <source>
        <dbReference type="Proteomes" id="UP000266172"/>
    </source>
</evidence>
<dbReference type="RefSeq" id="WP_118096895.1">
    <property type="nucleotide sequence ID" value="NZ_QRVL01000002.1"/>
</dbReference>
<dbReference type="GO" id="GO:0003700">
    <property type="term" value="F:DNA-binding transcription factor activity"/>
    <property type="evidence" value="ECO:0007669"/>
    <property type="project" value="InterPro"/>
</dbReference>
<gene>
    <name evidence="6" type="ORF">DWX93_05190</name>
</gene>
<dbReference type="SUPFAM" id="SSF46689">
    <property type="entry name" value="Homeodomain-like"/>
    <property type="match status" value="1"/>
</dbReference>
<dbReference type="InterPro" id="IPR003313">
    <property type="entry name" value="AraC-bd"/>
</dbReference>
<keyword evidence="3" id="KW-0010">Activator</keyword>
<dbReference type="InterPro" id="IPR009057">
    <property type="entry name" value="Homeodomain-like_sf"/>
</dbReference>
<dbReference type="InterPro" id="IPR018062">
    <property type="entry name" value="HTH_AraC-typ_CS"/>
</dbReference>
<evidence type="ECO:0000313" key="6">
    <source>
        <dbReference type="EMBL" id="RGS41516.1"/>
    </source>
</evidence>
<sequence>MQKGSIHMEPITIKARLNQAYHFSGAAGNGIRFSDLSDGPAFIFREDTSAVHNRFVPAGGCISYASPVRLTRDALPYLLFLYVESGSGTLTNTGDAAQKPESCQLAPGDLMLLPDQTAYRFSTTHTPFCYHCFYLSTEYFSEYLPFLCADGSIFHMSRTEVDDIVWRILPYLSRELLSDEPVSSLHLTAMLSLVLSSLAASRRTASTPSLPAHVARMKEIFDTDYAHSHSLAALESSLGVSRYRLCHDFSDCIGVPPIQYLNRVRLKAARTLLRTTTLTIREVSAAVGIENTTHFINLFKKDAGITPLQFRQSSLH</sequence>
<evidence type="ECO:0000259" key="5">
    <source>
        <dbReference type="PROSITE" id="PS01124"/>
    </source>
</evidence>
<keyword evidence="4" id="KW-0804">Transcription</keyword>